<dbReference type="CDD" id="cd02961">
    <property type="entry name" value="PDI_a_family"/>
    <property type="match status" value="2"/>
</dbReference>
<comment type="subcellular location">
    <subcellularLocation>
        <location evidence="2">Endoplasmic reticulum lumen</location>
    </subcellularLocation>
</comment>
<dbReference type="NCBIfam" id="TIGR01126">
    <property type="entry name" value="pdi_dom"/>
    <property type="match status" value="1"/>
</dbReference>
<feature type="domain" description="Thioredoxin" evidence="14">
    <location>
        <begin position="514"/>
        <end position="639"/>
    </location>
</feature>
<dbReference type="PROSITE" id="PS00194">
    <property type="entry name" value="THIOREDOXIN_1"/>
    <property type="match status" value="1"/>
</dbReference>
<evidence type="ECO:0000313" key="15">
    <source>
        <dbReference type="EMBL" id="CAG7834506.1"/>
    </source>
</evidence>
<evidence type="ECO:0000256" key="2">
    <source>
        <dbReference type="ARBA" id="ARBA00004319"/>
    </source>
</evidence>
<evidence type="ECO:0000256" key="12">
    <source>
        <dbReference type="RuleBase" id="RU004208"/>
    </source>
</evidence>
<evidence type="ECO:0000256" key="6">
    <source>
        <dbReference type="ARBA" id="ARBA00022737"/>
    </source>
</evidence>
<keyword evidence="16" id="KW-1185">Reference proteome</keyword>
<dbReference type="GO" id="GO:0009986">
    <property type="term" value="C:cell surface"/>
    <property type="evidence" value="ECO:0007669"/>
    <property type="project" value="TreeGrafter"/>
</dbReference>
<accession>A0A8J2LNI2</accession>
<dbReference type="PANTHER" id="PTHR18929:SF210">
    <property type="entry name" value="PROTEIN DISULFIDE-ISOMERASE A4"/>
    <property type="match status" value="1"/>
</dbReference>
<reference evidence="15" key="1">
    <citation type="submission" date="2021-06" db="EMBL/GenBank/DDBJ databases">
        <authorList>
            <person name="Hodson N. C."/>
            <person name="Mongue J. A."/>
            <person name="Jaron S. K."/>
        </authorList>
    </citation>
    <scope>NUCLEOTIDE SEQUENCE</scope>
</reference>
<comment type="similarity">
    <text evidence="3 12">Belongs to the protein disulfide isomerase family.</text>
</comment>
<feature type="chain" id="PRO_5039962609" description="Protein disulfide-isomerase" evidence="13">
    <location>
        <begin position="22"/>
        <end position="655"/>
    </location>
</feature>
<keyword evidence="9 13" id="KW-0413">Isomerase</keyword>
<dbReference type="PANTHER" id="PTHR18929">
    <property type="entry name" value="PROTEIN DISULFIDE ISOMERASE"/>
    <property type="match status" value="1"/>
</dbReference>
<dbReference type="FunFam" id="3.40.30.10:FF:000023">
    <property type="entry name" value="Protein disulfide-isomerase"/>
    <property type="match status" value="1"/>
</dbReference>
<dbReference type="GO" id="GO:0006457">
    <property type="term" value="P:protein folding"/>
    <property type="evidence" value="ECO:0007669"/>
    <property type="project" value="TreeGrafter"/>
</dbReference>
<evidence type="ECO:0000256" key="1">
    <source>
        <dbReference type="ARBA" id="ARBA00001182"/>
    </source>
</evidence>
<dbReference type="Proteomes" id="UP000708208">
    <property type="component" value="Unassembled WGS sequence"/>
</dbReference>
<feature type="signal peptide" evidence="13">
    <location>
        <begin position="1"/>
        <end position="21"/>
    </location>
</feature>
<keyword evidence="5 13" id="KW-0732">Signal</keyword>
<evidence type="ECO:0000256" key="8">
    <source>
        <dbReference type="ARBA" id="ARBA00023157"/>
    </source>
</evidence>
<evidence type="ECO:0000313" key="16">
    <source>
        <dbReference type="Proteomes" id="UP000708208"/>
    </source>
</evidence>
<protein>
    <recommendedName>
        <fullName evidence="4 13">Protein disulfide-isomerase</fullName>
        <ecNumber evidence="4 13">5.3.4.1</ecNumber>
    </recommendedName>
</protein>
<evidence type="ECO:0000256" key="4">
    <source>
        <dbReference type="ARBA" id="ARBA00012723"/>
    </source>
</evidence>
<organism evidence="15 16">
    <name type="scientific">Allacma fusca</name>
    <dbReference type="NCBI Taxonomy" id="39272"/>
    <lineage>
        <taxon>Eukaryota</taxon>
        <taxon>Metazoa</taxon>
        <taxon>Ecdysozoa</taxon>
        <taxon>Arthropoda</taxon>
        <taxon>Hexapoda</taxon>
        <taxon>Collembola</taxon>
        <taxon>Symphypleona</taxon>
        <taxon>Sminthuridae</taxon>
        <taxon>Allacma</taxon>
    </lineage>
</organism>
<dbReference type="InterPro" id="IPR005788">
    <property type="entry name" value="PDI_thioredoxin-like_dom"/>
</dbReference>
<evidence type="ECO:0000256" key="7">
    <source>
        <dbReference type="ARBA" id="ARBA00022824"/>
    </source>
</evidence>
<keyword evidence="8 11" id="KW-1015">Disulfide bond</keyword>
<dbReference type="InterPro" id="IPR013766">
    <property type="entry name" value="Thioredoxin_domain"/>
</dbReference>
<dbReference type="PROSITE" id="PS51352">
    <property type="entry name" value="THIOREDOXIN_2"/>
    <property type="match status" value="3"/>
</dbReference>
<evidence type="ECO:0000256" key="13">
    <source>
        <dbReference type="RuleBase" id="RU361130"/>
    </source>
</evidence>
<keyword evidence="10 11" id="KW-0676">Redox-active center</keyword>
<evidence type="ECO:0000256" key="5">
    <source>
        <dbReference type="ARBA" id="ARBA00022729"/>
    </source>
</evidence>
<feature type="domain" description="Thioredoxin" evidence="14">
    <location>
        <begin position="25"/>
        <end position="169"/>
    </location>
</feature>
<keyword evidence="7" id="KW-0256">Endoplasmic reticulum</keyword>
<evidence type="ECO:0000256" key="3">
    <source>
        <dbReference type="ARBA" id="ARBA00006347"/>
    </source>
</evidence>
<evidence type="ECO:0000256" key="9">
    <source>
        <dbReference type="ARBA" id="ARBA00023235"/>
    </source>
</evidence>
<gene>
    <name evidence="15" type="ORF">AFUS01_LOCUS44007</name>
</gene>
<proteinExistence type="inferred from homology"/>
<feature type="disulfide bond" description="Redox-active" evidence="11">
    <location>
        <begin position="92"/>
        <end position="95"/>
    </location>
</feature>
<dbReference type="InterPro" id="IPR005792">
    <property type="entry name" value="Prot_disulphide_isomerase"/>
</dbReference>
<comment type="catalytic activity">
    <reaction evidence="1 13">
        <text>Catalyzes the rearrangement of -S-S- bonds in proteins.</text>
        <dbReference type="EC" id="5.3.4.1"/>
    </reaction>
</comment>
<feature type="domain" description="Thioredoxin" evidence="14">
    <location>
        <begin position="171"/>
        <end position="282"/>
    </location>
</feature>
<dbReference type="AlphaFoldDB" id="A0A8J2LNI2"/>
<name>A0A8J2LNI2_9HEXA</name>
<dbReference type="GO" id="GO:0003756">
    <property type="term" value="F:protein disulfide isomerase activity"/>
    <property type="evidence" value="ECO:0007669"/>
    <property type="project" value="UniProtKB-EC"/>
</dbReference>
<feature type="disulfide bond" description="Redox-active" evidence="11">
    <location>
        <begin position="561"/>
        <end position="564"/>
    </location>
</feature>
<sequence>MTVQRSSLWIFGLCLLPILKGSDIKITVDPPQNFEIKKNFVMNDGDVKVLTDVHGNYDVREEDDVLVLTNENFNHVVQNREFVLVEFYAPWCGHCKQLAPEYAKAASDLKKINVTLAKVDATVEGTLAKEYGIQGFPTIIFLHNGIKEEEYNGERSAEGIVTYMAHRTDPLWKPPPSSVIELTEETFKPYLEKKELTLVMFYADYCQHCQKMKPDYIAAAKELREHDIRLCQIEGTKYPAVADEFKVKGYPNLFVFRYGRAFEYKGSREKAGIVEYMKEQAKSPSQKCDSSLEIHNRIERYMPTIVGFFTSEQSKFYDEFMAVANYLRNEPLKFLHSFDRAAAKSFGVKVDVPEKREAVIVRKAPVFLSDYEQKESVLADATKSGDDIADFIRANYRPLVGERTKKNQLYFYSSRPLCVVYYDVNFDHQYQKASEIIRSKVVEVAKEFPEVTFAVAHEEEFAQELQAVKLDESGADVNVVWYDHNRIKYRMEPVDDFDGSDLRKFVHLAVEDQLKPVWKSQPVPQRQDPNFHILVADNFNDAVLKSKEERDTLFYVHAPWCGHCKEFDKTFKKLAKKFAGPKMFFGKMDGTANDLPPGFEIKGYPTVFFVPAFKKHAPILYDGDRSYKDVKTFLNKHSTIFLTEEERDGRNKVEL</sequence>
<dbReference type="EC" id="5.3.4.1" evidence="4 13"/>
<dbReference type="EMBL" id="CAJVCH010570263">
    <property type="protein sequence ID" value="CAG7834506.1"/>
    <property type="molecule type" value="Genomic_DNA"/>
</dbReference>
<dbReference type="GO" id="GO:0034976">
    <property type="term" value="P:response to endoplasmic reticulum stress"/>
    <property type="evidence" value="ECO:0007669"/>
    <property type="project" value="TreeGrafter"/>
</dbReference>
<dbReference type="OrthoDB" id="427280at2759"/>
<dbReference type="Pfam" id="PF13848">
    <property type="entry name" value="Thioredoxin_6"/>
    <property type="match status" value="1"/>
</dbReference>
<evidence type="ECO:0000259" key="14">
    <source>
        <dbReference type="PROSITE" id="PS51352"/>
    </source>
</evidence>
<comment type="caution">
    <text evidence="15">The sequence shown here is derived from an EMBL/GenBank/DDBJ whole genome shotgun (WGS) entry which is preliminary data.</text>
</comment>
<dbReference type="GO" id="GO:0005788">
    <property type="term" value="C:endoplasmic reticulum lumen"/>
    <property type="evidence" value="ECO:0007669"/>
    <property type="project" value="UniProtKB-SubCell"/>
</dbReference>
<dbReference type="NCBIfam" id="TIGR01130">
    <property type="entry name" value="ER_PDI_fam"/>
    <property type="match status" value="1"/>
</dbReference>
<evidence type="ECO:0000256" key="11">
    <source>
        <dbReference type="PIRSR" id="PIRSR605792-51"/>
    </source>
</evidence>
<evidence type="ECO:0000256" key="10">
    <source>
        <dbReference type="ARBA" id="ARBA00023284"/>
    </source>
</evidence>
<keyword evidence="6" id="KW-0677">Repeat</keyword>
<dbReference type="InterPro" id="IPR017937">
    <property type="entry name" value="Thioredoxin_CS"/>
</dbReference>
<dbReference type="Pfam" id="PF00085">
    <property type="entry name" value="Thioredoxin"/>
    <property type="match status" value="3"/>
</dbReference>